<protein>
    <recommendedName>
        <fullName evidence="3">DUF58 domain-containing protein</fullName>
    </recommendedName>
</protein>
<comment type="caution">
    <text evidence="4">The sequence shown here is derived from an EMBL/GenBank/DDBJ whole genome shotgun (WGS) entry which is preliminary data.</text>
</comment>
<dbReference type="InterPro" id="IPR002881">
    <property type="entry name" value="DUF58"/>
</dbReference>
<dbReference type="AlphaFoldDB" id="A0A5C5Z3I1"/>
<keyword evidence="2" id="KW-1133">Transmembrane helix</keyword>
<dbReference type="EMBL" id="SJPJ01000001">
    <property type="protein sequence ID" value="TWT81898.1"/>
    <property type="molecule type" value="Genomic_DNA"/>
</dbReference>
<keyword evidence="2" id="KW-0812">Transmembrane</keyword>
<feature type="transmembrane region" description="Helical" evidence="2">
    <location>
        <begin position="50"/>
        <end position="67"/>
    </location>
</feature>
<reference evidence="4 5" key="1">
    <citation type="submission" date="2019-02" db="EMBL/GenBank/DDBJ databases">
        <title>Deep-cultivation of Planctomycetes and their phenomic and genomic characterization uncovers novel biology.</title>
        <authorList>
            <person name="Wiegand S."/>
            <person name="Jogler M."/>
            <person name="Boedeker C."/>
            <person name="Pinto D."/>
            <person name="Vollmers J."/>
            <person name="Rivas-Marin E."/>
            <person name="Kohn T."/>
            <person name="Peeters S.H."/>
            <person name="Heuer A."/>
            <person name="Rast P."/>
            <person name="Oberbeckmann S."/>
            <person name="Bunk B."/>
            <person name="Jeske O."/>
            <person name="Meyerdierks A."/>
            <person name="Storesund J.E."/>
            <person name="Kallscheuer N."/>
            <person name="Luecker S."/>
            <person name="Lage O.M."/>
            <person name="Pohl T."/>
            <person name="Merkel B.J."/>
            <person name="Hornburger P."/>
            <person name="Mueller R.-W."/>
            <person name="Bruemmer F."/>
            <person name="Labrenz M."/>
            <person name="Spormann A.M."/>
            <person name="Op Den Camp H."/>
            <person name="Overmann J."/>
            <person name="Amann R."/>
            <person name="Jetten M.S.M."/>
            <person name="Mascher T."/>
            <person name="Medema M.H."/>
            <person name="Devos D.P."/>
            <person name="Kaster A.-K."/>
            <person name="Ovreas L."/>
            <person name="Rohde M."/>
            <person name="Galperin M.Y."/>
            <person name="Jogler C."/>
        </authorList>
    </citation>
    <scope>NUCLEOTIDE SEQUENCE [LARGE SCALE GENOMIC DNA]</scope>
    <source>
        <strain evidence="4 5">CA13</strain>
    </source>
</reference>
<feature type="compositionally biased region" description="Basic residues" evidence="1">
    <location>
        <begin position="441"/>
        <end position="459"/>
    </location>
</feature>
<evidence type="ECO:0000313" key="4">
    <source>
        <dbReference type="EMBL" id="TWT81898.1"/>
    </source>
</evidence>
<dbReference type="Proteomes" id="UP000315010">
    <property type="component" value="Unassembled WGS sequence"/>
</dbReference>
<feature type="region of interest" description="Disordered" evidence="1">
    <location>
        <begin position="425"/>
        <end position="483"/>
    </location>
</feature>
<evidence type="ECO:0000256" key="1">
    <source>
        <dbReference type="SAM" id="MobiDB-lite"/>
    </source>
</evidence>
<evidence type="ECO:0000259" key="3">
    <source>
        <dbReference type="Pfam" id="PF01882"/>
    </source>
</evidence>
<sequence length="483" mass="53792">MSAELGTTTIASNEKPNRGWFYFGKLLRFLLAVIVSPIRTALAIRRSATAASVSLLLIGIVTLNILWGYPWIGLFAGCVSAMAIGLVVNRFLMPKLAIGFSLPRSVEAGQAVPLRMHLKNRRPLPALQLLVGFDSRETRSLFRKRTLFSRKHSRSQSKYRTYEVKSDEVAVSLIGPRERVSIEASIAYSYRGIQKLPRVRVKSLFPFCLYESTTVFPSSTTIAVTPRLLAEGDDAVAGGQLSDLSNWARQFKTAEACDYFGSREYETGMPVRRWDFASWARLGKPIVREFRSPGVRTAVMLVDTAPETDVKNKHAIAQDRDEGVERVLSLAATAITELRQRGIGVQMIITGEDPERLQEQSRSSSHSSDLETLLIRLAQAKNTSISDADKACDEVVQMMPGTPFLVLTSRSHFSAELHSAASKILRVDNAHERGPHERGRHERGRHERGRHERGPHKVGPRQQGLLLGSPLHESTDELKGERC</sequence>
<dbReference type="PANTHER" id="PTHR34351:SF1">
    <property type="entry name" value="SLR1927 PROTEIN"/>
    <property type="match status" value="1"/>
</dbReference>
<feature type="transmembrane region" description="Helical" evidence="2">
    <location>
        <begin position="20"/>
        <end position="38"/>
    </location>
</feature>
<dbReference type="PANTHER" id="PTHR34351">
    <property type="entry name" value="SLR1927 PROTEIN-RELATED"/>
    <property type="match status" value="1"/>
</dbReference>
<evidence type="ECO:0000256" key="2">
    <source>
        <dbReference type="SAM" id="Phobius"/>
    </source>
</evidence>
<proteinExistence type="predicted"/>
<dbReference type="OrthoDB" id="9812729at2"/>
<dbReference type="Pfam" id="PF01882">
    <property type="entry name" value="DUF58"/>
    <property type="match status" value="1"/>
</dbReference>
<feature type="domain" description="DUF58" evidence="3">
    <location>
        <begin position="262"/>
        <end position="397"/>
    </location>
</feature>
<gene>
    <name evidence="4" type="ORF">CA13_33530</name>
</gene>
<accession>A0A5C5Z3I1</accession>
<evidence type="ECO:0000313" key="5">
    <source>
        <dbReference type="Proteomes" id="UP000315010"/>
    </source>
</evidence>
<keyword evidence="2" id="KW-0472">Membrane</keyword>
<organism evidence="4 5">
    <name type="scientific">Novipirellula herctigrandis</name>
    <dbReference type="NCBI Taxonomy" id="2527986"/>
    <lineage>
        <taxon>Bacteria</taxon>
        <taxon>Pseudomonadati</taxon>
        <taxon>Planctomycetota</taxon>
        <taxon>Planctomycetia</taxon>
        <taxon>Pirellulales</taxon>
        <taxon>Pirellulaceae</taxon>
        <taxon>Novipirellula</taxon>
    </lineage>
</organism>
<keyword evidence="5" id="KW-1185">Reference proteome</keyword>
<feature type="compositionally biased region" description="Basic and acidic residues" evidence="1">
    <location>
        <begin position="425"/>
        <end position="440"/>
    </location>
</feature>
<feature type="transmembrane region" description="Helical" evidence="2">
    <location>
        <begin position="73"/>
        <end position="92"/>
    </location>
</feature>
<dbReference type="RefSeq" id="WP_146398074.1">
    <property type="nucleotide sequence ID" value="NZ_SJPJ01000001.1"/>
</dbReference>
<feature type="compositionally biased region" description="Basic and acidic residues" evidence="1">
    <location>
        <begin position="473"/>
        <end position="483"/>
    </location>
</feature>
<name>A0A5C5Z3I1_9BACT</name>